<dbReference type="CDD" id="cd00590">
    <property type="entry name" value="RRM_SF"/>
    <property type="match status" value="1"/>
</dbReference>
<evidence type="ECO:0000256" key="1">
    <source>
        <dbReference type="SAM" id="MobiDB-lite"/>
    </source>
</evidence>
<feature type="compositionally biased region" description="Basic and acidic residues" evidence="1">
    <location>
        <begin position="205"/>
        <end position="219"/>
    </location>
</feature>
<feature type="region of interest" description="Disordered" evidence="1">
    <location>
        <begin position="105"/>
        <end position="157"/>
    </location>
</feature>
<organism evidence="2 3">
    <name type="scientific">Durusdinium trenchii</name>
    <dbReference type="NCBI Taxonomy" id="1381693"/>
    <lineage>
        <taxon>Eukaryota</taxon>
        <taxon>Sar</taxon>
        <taxon>Alveolata</taxon>
        <taxon>Dinophyceae</taxon>
        <taxon>Suessiales</taxon>
        <taxon>Symbiodiniaceae</taxon>
        <taxon>Durusdinium</taxon>
    </lineage>
</organism>
<comment type="caution">
    <text evidence="2">The sequence shown here is derived from an EMBL/GenBank/DDBJ whole genome shotgun (WGS) entry which is preliminary data.</text>
</comment>
<feature type="region of interest" description="Disordered" evidence="1">
    <location>
        <begin position="262"/>
        <end position="339"/>
    </location>
</feature>
<gene>
    <name evidence="2" type="ORF">CCMP2556_LOCUS32529</name>
</gene>
<feature type="compositionally biased region" description="Pro residues" evidence="1">
    <location>
        <begin position="126"/>
        <end position="153"/>
    </location>
</feature>
<dbReference type="SUPFAM" id="SSF54928">
    <property type="entry name" value="RNA-binding domain, RBD"/>
    <property type="match status" value="1"/>
</dbReference>
<sequence length="388" mass="41903">MSSEVHRLFLKHLEFSTTSKQLADTLTNEGHGDGLVHIRIVRKGSHFPGKTCNAFVTYELESQVRDAVAGLAQSTLNGICKYPCEADVAYPRNNSDTYYHLKENSWTGGPTTSSSTPETPPVTLQPRPPSTPPPAGLRPMAPPEPPGPPPGWQAPPGMMFTGPHPFPPPPPLIPFGAPLGPPDGLLPAVAPAAAKVPGATPKADPPWKKTTEKVEKVENKDEESDGQNVTSDGYGEEDLRYGEEDWCDDMLQSSLWEVFHEDDGGKAEGKPEVEAEGKPEVEVEGKPEVKAEGKPAVKEEGKPAVKEEGKPEVELVDVKEEATSPAEANQNDEKAVEEAVERVSSAVQKAVGKEEVKETVQVKATTPFFIDEQPKLSLKAAQTLNLYE</sequence>
<feature type="compositionally biased region" description="Low complexity" evidence="1">
    <location>
        <begin position="105"/>
        <end position="125"/>
    </location>
</feature>
<evidence type="ECO:0000313" key="2">
    <source>
        <dbReference type="EMBL" id="CAK9066251.1"/>
    </source>
</evidence>
<dbReference type="Proteomes" id="UP001642484">
    <property type="component" value="Unassembled WGS sequence"/>
</dbReference>
<dbReference type="InterPro" id="IPR035979">
    <property type="entry name" value="RBD_domain_sf"/>
</dbReference>
<feature type="region of interest" description="Disordered" evidence="1">
    <location>
        <begin position="196"/>
        <end position="237"/>
    </location>
</feature>
<protein>
    <recommendedName>
        <fullName evidence="4">RRM domain-containing protein</fullName>
    </recommendedName>
</protein>
<reference evidence="2 3" key="1">
    <citation type="submission" date="2024-02" db="EMBL/GenBank/DDBJ databases">
        <authorList>
            <person name="Chen Y."/>
            <person name="Shah S."/>
            <person name="Dougan E. K."/>
            <person name="Thang M."/>
            <person name="Chan C."/>
        </authorList>
    </citation>
    <scope>NUCLEOTIDE SEQUENCE [LARGE SCALE GENOMIC DNA]</scope>
</reference>
<dbReference type="Gene3D" id="3.30.70.330">
    <property type="match status" value="1"/>
</dbReference>
<evidence type="ECO:0000313" key="3">
    <source>
        <dbReference type="Proteomes" id="UP001642484"/>
    </source>
</evidence>
<evidence type="ECO:0008006" key="4">
    <source>
        <dbReference type="Google" id="ProtNLM"/>
    </source>
</evidence>
<dbReference type="EMBL" id="CAXAMN010022084">
    <property type="protein sequence ID" value="CAK9066251.1"/>
    <property type="molecule type" value="Genomic_DNA"/>
</dbReference>
<name>A0ABP0NR39_9DINO</name>
<proteinExistence type="predicted"/>
<accession>A0ABP0NR39</accession>
<keyword evidence="3" id="KW-1185">Reference proteome</keyword>
<dbReference type="InterPro" id="IPR012677">
    <property type="entry name" value="Nucleotide-bd_a/b_plait_sf"/>
</dbReference>
<feature type="compositionally biased region" description="Basic and acidic residues" evidence="1">
    <location>
        <begin position="262"/>
        <end position="322"/>
    </location>
</feature>